<protein>
    <submittedName>
        <fullName evidence="1">Uncharacterized protein</fullName>
    </submittedName>
</protein>
<accession>A0A1B0B371</accession>
<reference evidence="1" key="2">
    <citation type="submission" date="2020-05" db="UniProtKB">
        <authorList>
            <consortium name="EnsemblMetazoa"/>
        </authorList>
    </citation>
    <scope>IDENTIFICATION</scope>
    <source>
        <strain evidence="1">IAEA</strain>
    </source>
</reference>
<dbReference type="EnsemblMetazoa" id="GPPI017349-RA">
    <property type="protein sequence ID" value="GPPI017349-PA"/>
    <property type="gene ID" value="GPPI017349"/>
</dbReference>
<dbReference type="VEuPathDB" id="VectorBase:GPPI017349"/>
<dbReference type="EMBL" id="JXJN01007773">
    <property type="status" value="NOT_ANNOTATED_CDS"/>
    <property type="molecule type" value="Genomic_DNA"/>
</dbReference>
<reference evidence="2" key="1">
    <citation type="submission" date="2015-01" db="EMBL/GenBank/DDBJ databases">
        <authorList>
            <person name="Aksoy S."/>
            <person name="Warren W."/>
            <person name="Wilson R.K."/>
        </authorList>
    </citation>
    <scope>NUCLEOTIDE SEQUENCE [LARGE SCALE GENOMIC DNA]</scope>
    <source>
        <strain evidence="2">IAEA</strain>
    </source>
</reference>
<name>A0A1B0B371_9MUSC</name>
<dbReference type="Proteomes" id="UP000092460">
    <property type="component" value="Unassembled WGS sequence"/>
</dbReference>
<sequence>MLLWKKALLSKEKRSSFKFTPIPLSWMKYSVESTEVVVVRNRVRFQNYCKLIVAKLGKKRLNHSPCMMKIQIVAGIFTPGSTQKTHLRLEATLLIKDPLQGNNFSCLLGGYHELQRFGRFRGLPYEAKGQAGHSDPKKTYIDRGNILFEFNMQMLQMSL</sequence>
<organism evidence="1 2">
    <name type="scientific">Glossina palpalis gambiensis</name>
    <dbReference type="NCBI Taxonomy" id="67801"/>
    <lineage>
        <taxon>Eukaryota</taxon>
        <taxon>Metazoa</taxon>
        <taxon>Ecdysozoa</taxon>
        <taxon>Arthropoda</taxon>
        <taxon>Hexapoda</taxon>
        <taxon>Insecta</taxon>
        <taxon>Pterygota</taxon>
        <taxon>Neoptera</taxon>
        <taxon>Endopterygota</taxon>
        <taxon>Diptera</taxon>
        <taxon>Brachycera</taxon>
        <taxon>Muscomorpha</taxon>
        <taxon>Hippoboscoidea</taxon>
        <taxon>Glossinidae</taxon>
        <taxon>Glossina</taxon>
    </lineage>
</organism>
<dbReference type="AlphaFoldDB" id="A0A1B0B371"/>
<dbReference type="EMBL" id="JXJN01007772">
    <property type="status" value="NOT_ANNOTATED_CDS"/>
    <property type="molecule type" value="Genomic_DNA"/>
</dbReference>
<evidence type="ECO:0000313" key="2">
    <source>
        <dbReference type="Proteomes" id="UP000092460"/>
    </source>
</evidence>
<dbReference type="EMBL" id="JXJN01007774">
    <property type="status" value="NOT_ANNOTATED_CDS"/>
    <property type="molecule type" value="Genomic_DNA"/>
</dbReference>
<evidence type="ECO:0000313" key="1">
    <source>
        <dbReference type="EnsemblMetazoa" id="GPPI017349-PA"/>
    </source>
</evidence>
<keyword evidence="2" id="KW-1185">Reference proteome</keyword>
<proteinExistence type="predicted"/>